<accession>A0A8J3I3Y7</accession>
<reference evidence="1" key="1">
    <citation type="submission" date="2020-10" db="EMBL/GenBank/DDBJ databases">
        <title>Taxonomic study of unclassified bacteria belonging to the class Ktedonobacteria.</title>
        <authorList>
            <person name="Yabe S."/>
            <person name="Wang C.M."/>
            <person name="Zheng Y."/>
            <person name="Sakai Y."/>
            <person name="Cavaletti L."/>
            <person name="Monciardini P."/>
            <person name="Donadio S."/>
        </authorList>
    </citation>
    <scope>NUCLEOTIDE SEQUENCE</scope>
    <source>
        <strain evidence="1">SOSP1-1</strain>
    </source>
</reference>
<proteinExistence type="predicted"/>
<dbReference type="AlphaFoldDB" id="A0A8J3I3Y7"/>
<dbReference type="Proteomes" id="UP000612362">
    <property type="component" value="Unassembled WGS sequence"/>
</dbReference>
<protein>
    <submittedName>
        <fullName evidence="1">Uncharacterized protein</fullName>
    </submittedName>
</protein>
<gene>
    <name evidence="1" type="ORF">KSX_79050</name>
</gene>
<name>A0A8J3I3Y7_9CHLR</name>
<dbReference type="EMBL" id="BNJF01000006">
    <property type="protein sequence ID" value="GHO49742.1"/>
    <property type="molecule type" value="Genomic_DNA"/>
</dbReference>
<evidence type="ECO:0000313" key="1">
    <source>
        <dbReference type="EMBL" id="GHO49742.1"/>
    </source>
</evidence>
<keyword evidence="2" id="KW-1185">Reference proteome</keyword>
<evidence type="ECO:0000313" key="2">
    <source>
        <dbReference type="Proteomes" id="UP000612362"/>
    </source>
</evidence>
<comment type="caution">
    <text evidence="1">The sequence shown here is derived from an EMBL/GenBank/DDBJ whole genome shotgun (WGS) entry which is preliminary data.</text>
</comment>
<sequence length="76" mass="8615">MKLLRHQRVDVELAETASPAQSPPIRLLSRAERARWRLSWTERLARNARPKTAPEISIRLFGIPDAFATALGLRIA</sequence>
<organism evidence="1 2">
    <name type="scientific">Ktedonospora formicarum</name>
    <dbReference type="NCBI Taxonomy" id="2778364"/>
    <lineage>
        <taxon>Bacteria</taxon>
        <taxon>Bacillati</taxon>
        <taxon>Chloroflexota</taxon>
        <taxon>Ktedonobacteria</taxon>
        <taxon>Ktedonobacterales</taxon>
        <taxon>Ktedonobacteraceae</taxon>
        <taxon>Ktedonospora</taxon>
    </lineage>
</organism>